<protein>
    <recommendedName>
        <fullName evidence="3">DNA alkylation repair protein</fullName>
    </recommendedName>
</protein>
<name>A0A6N8FB39_9GAMM</name>
<dbReference type="RefSeq" id="WP_155696812.1">
    <property type="nucleotide sequence ID" value="NZ_WOCD01000005.1"/>
</dbReference>
<dbReference type="Proteomes" id="UP000439994">
    <property type="component" value="Unassembled WGS sequence"/>
</dbReference>
<reference evidence="1 2" key="1">
    <citation type="submission" date="2019-11" db="EMBL/GenBank/DDBJ databases">
        <title>P. haliotis isolates from Z. marina roots.</title>
        <authorList>
            <person name="Cohen M."/>
            <person name="Jospin G."/>
            <person name="Eisen J.A."/>
            <person name="Coil D.A."/>
        </authorList>
    </citation>
    <scope>NUCLEOTIDE SEQUENCE [LARGE SCALE GENOMIC DNA]</scope>
    <source>
        <strain evidence="1 2">UCD-MCMsp1aY</strain>
    </source>
</reference>
<dbReference type="Gene3D" id="1.25.40.290">
    <property type="entry name" value="ARM repeat domains"/>
    <property type="match status" value="1"/>
</dbReference>
<dbReference type="InterPro" id="IPR008936">
    <property type="entry name" value="Rho_GTPase_activation_prot"/>
</dbReference>
<evidence type="ECO:0000313" key="2">
    <source>
        <dbReference type="Proteomes" id="UP000439994"/>
    </source>
</evidence>
<evidence type="ECO:0008006" key="3">
    <source>
        <dbReference type="Google" id="ProtNLM"/>
    </source>
</evidence>
<dbReference type="SUPFAM" id="SSF48350">
    <property type="entry name" value="GTPase activation domain, GAP"/>
    <property type="match status" value="1"/>
</dbReference>
<sequence length="393" mass="45029">MKSVFNKPQIEVTAQLLRQYFDSHPHPFEPEKFIDIASDKLEQRELKDRSEQIVIALFKTLPDCYSEAIAALTTVLLPVSDNQDLKEVTTTEEGVAGWMIMPFTEYVGRRGVQEQSLKINSAVSTAPEADYQPLVLALEAQKQLTKRFTSEFGIRHLLIEYPSKCLKIMEGWCLDSCHHVRRLVSEGTRPLLPWAMQLPEFKDHPDWVSTHLGTLRNDESEYVRRSVANHLNDISKSYPENVNEIAQKWLSESNSNNRLRMVKHACRSLIKAGNVDTLRLFGYSDPKGLVSEVYLNKAIVRVGESIDLSLNIKESTMPLLVDYKVYHLRGRGQHIGKVFKWKEIKAPEKEIKLTKSHSFKPINTRRYYSGTHYVEVLINGVSQGKQSFELIAD</sequence>
<dbReference type="InterPro" id="IPR016024">
    <property type="entry name" value="ARM-type_fold"/>
</dbReference>
<gene>
    <name evidence="1" type="ORF">GNP35_14005</name>
</gene>
<dbReference type="OrthoDB" id="9797162at2"/>
<dbReference type="AlphaFoldDB" id="A0A6N8FB39"/>
<proteinExistence type="predicted"/>
<comment type="caution">
    <text evidence="1">The sequence shown here is derived from an EMBL/GenBank/DDBJ whole genome shotgun (WGS) entry which is preliminary data.</text>
</comment>
<evidence type="ECO:0000313" key="1">
    <source>
        <dbReference type="EMBL" id="MUH73498.1"/>
    </source>
</evidence>
<organism evidence="1 2">
    <name type="scientific">Psychrosphaera haliotis</name>
    <dbReference type="NCBI Taxonomy" id="555083"/>
    <lineage>
        <taxon>Bacteria</taxon>
        <taxon>Pseudomonadati</taxon>
        <taxon>Pseudomonadota</taxon>
        <taxon>Gammaproteobacteria</taxon>
        <taxon>Alteromonadales</taxon>
        <taxon>Pseudoalteromonadaceae</taxon>
        <taxon>Psychrosphaera</taxon>
    </lineage>
</organism>
<dbReference type="SUPFAM" id="SSF48371">
    <property type="entry name" value="ARM repeat"/>
    <property type="match status" value="1"/>
</dbReference>
<dbReference type="EMBL" id="WOCD01000005">
    <property type="protein sequence ID" value="MUH73498.1"/>
    <property type="molecule type" value="Genomic_DNA"/>
</dbReference>
<accession>A0A6N8FB39</accession>
<keyword evidence="2" id="KW-1185">Reference proteome</keyword>